<keyword evidence="1" id="KW-1133">Transmembrane helix</keyword>
<dbReference type="Proteomes" id="UP000037931">
    <property type="component" value="Unassembled WGS sequence"/>
</dbReference>
<name>A0A0N0VJG7_9PSED</name>
<dbReference type="EMBL" id="JSYZ01000010">
    <property type="protein sequence ID" value="KPA90351.1"/>
    <property type="molecule type" value="Genomic_DNA"/>
</dbReference>
<dbReference type="PATRIC" id="fig|50340.43.peg.455"/>
<keyword evidence="3" id="KW-1185">Reference proteome</keyword>
<evidence type="ECO:0000313" key="3">
    <source>
        <dbReference type="Proteomes" id="UP000037931"/>
    </source>
</evidence>
<keyword evidence="1" id="KW-0812">Transmembrane</keyword>
<sequence length="130" mass="14191">MKLDMALYKALVAAGVPEKNAHDVSEALEFERTSLLASKTDVTESRHDLKLEITAFRAEMKSDLSKILLDASTLRGESKDTALALNTSLMMINTKMDAMSHKLTVRLFQSFAALALALGTVTALSIKYLA</sequence>
<dbReference type="RefSeq" id="WP_054063169.1">
    <property type="nucleotide sequence ID" value="NZ_JSYZ01000010.1"/>
</dbReference>
<feature type="transmembrane region" description="Helical" evidence="1">
    <location>
        <begin position="105"/>
        <end position="126"/>
    </location>
</feature>
<dbReference type="AlphaFoldDB" id="A0A0N0VJG7"/>
<protein>
    <recommendedName>
        <fullName evidence="4">DUF1640 domain-containing protein</fullName>
    </recommendedName>
</protein>
<organism evidence="2 3">
    <name type="scientific">Pseudomonas asplenii</name>
    <dbReference type="NCBI Taxonomy" id="53407"/>
    <lineage>
        <taxon>Bacteria</taxon>
        <taxon>Pseudomonadati</taxon>
        <taxon>Pseudomonadota</taxon>
        <taxon>Gammaproteobacteria</taxon>
        <taxon>Pseudomonadales</taxon>
        <taxon>Pseudomonadaceae</taxon>
        <taxon>Pseudomonas</taxon>
    </lineage>
</organism>
<evidence type="ECO:0000256" key="1">
    <source>
        <dbReference type="SAM" id="Phobius"/>
    </source>
</evidence>
<gene>
    <name evidence="2" type="ORF">PF66_03159</name>
</gene>
<keyword evidence="1" id="KW-0472">Membrane</keyword>
<proteinExistence type="predicted"/>
<evidence type="ECO:0008006" key="4">
    <source>
        <dbReference type="Google" id="ProtNLM"/>
    </source>
</evidence>
<accession>A0A0N0VJG7</accession>
<comment type="caution">
    <text evidence="2">The sequence shown here is derived from an EMBL/GenBank/DDBJ whole genome shotgun (WGS) entry which is preliminary data.</text>
</comment>
<evidence type="ECO:0000313" key="2">
    <source>
        <dbReference type="EMBL" id="KPA90351.1"/>
    </source>
</evidence>
<reference evidence="2 3" key="1">
    <citation type="journal article" date="2015" name="PLoS ONE">
        <title>Rice-Infecting Pseudomonas Genomes Are Highly Accessorized and Harbor Multiple Putative Virulence Mechanisms to Cause Sheath Brown Rot.</title>
        <authorList>
            <person name="Quibod I.L."/>
            <person name="Grande G."/>
            <person name="Oreiro E.G."/>
            <person name="Borja F.N."/>
            <person name="Dossa G.S."/>
            <person name="Mauleon R."/>
            <person name="Cruz C.V."/>
            <person name="Oliva R."/>
        </authorList>
    </citation>
    <scope>NUCLEOTIDE SEQUENCE [LARGE SCALE GENOMIC DNA]</scope>
    <source>
        <strain evidence="2 3">IRRI 6609</strain>
    </source>
</reference>